<dbReference type="EMBL" id="JAYMYR010000008">
    <property type="protein sequence ID" value="KAK7348565.1"/>
    <property type="molecule type" value="Genomic_DNA"/>
</dbReference>
<evidence type="ECO:0000313" key="1">
    <source>
        <dbReference type="EMBL" id="KAK7348565.1"/>
    </source>
</evidence>
<sequence length="82" mass="9614">MKQTEFPPATGKDVELKGAGVHWGNKKGFFCATEGRISHCYLLNVSHFLYQKENLAKPFNRDQKKSWIERQWMWKGFINVPN</sequence>
<keyword evidence="2" id="KW-1185">Reference proteome</keyword>
<comment type="caution">
    <text evidence="1">The sequence shown here is derived from an EMBL/GenBank/DDBJ whole genome shotgun (WGS) entry which is preliminary data.</text>
</comment>
<accession>A0AAN9M5D2</accession>
<reference evidence="1 2" key="1">
    <citation type="submission" date="2024-01" db="EMBL/GenBank/DDBJ databases">
        <title>The genomes of 5 underutilized Papilionoideae crops provide insights into root nodulation and disease resistanc.</title>
        <authorList>
            <person name="Jiang F."/>
        </authorList>
    </citation>
    <scope>NUCLEOTIDE SEQUENCE [LARGE SCALE GENOMIC DNA]</scope>
    <source>
        <strain evidence="1">JINMINGXINNONG_FW02</strain>
        <tissue evidence="1">Leaves</tissue>
    </source>
</reference>
<dbReference type="Proteomes" id="UP001374584">
    <property type="component" value="Unassembled WGS sequence"/>
</dbReference>
<name>A0AAN9M5D2_PHACN</name>
<gene>
    <name evidence="1" type="ORF">VNO80_23123</name>
</gene>
<organism evidence="1 2">
    <name type="scientific">Phaseolus coccineus</name>
    <name type="common">Scarlet runner bean</name>
    <name type="synonym">Phaseolus multiflorus</name>
    <dbReference type="NCBI Taxonomy" id="3886"/>
    <lineage>
        <taxon>Eukaryota</taxon>
        <taxon>Viridiplantae</taxon>
        <taxon>Streptophyta</taxon>
        <taxon>Embryophyta</taxon>
        <taxon>Tracheophyta</taxon>
        <taxon>Spermatophyta</taxon>
        <taxon>Magnoliopsida</taxon>
        <taxon>eudicotyledons</taxon>
        <taxon>Gunneridae</taxon>
        <taxon>Pentapetalae</taxon>
        <taxon>rosids</taxon>
        <taxon>fabids</taxon>
        <taxon>Fabales</taxon>
        <taxon>Fabaceae</taxon>
        <taxon>Papilionoideae</taxon>
        <taxon>50 kb inversion clade</taxon>
        <taxon>NPAAA clade</taxon>
        <taxon>indigoferoid/millettioid clade</taxon>
        <taxon>Phaseoleae</taxon>
        <taxon>Phaseolus</taxon>
    </lineage>
</organism>
<protein>
    <submittedName>
        <fullName evidence="1">Uncharacterized protein</fullName>
    </submittedName>
</protein>
<proteinExistence type="predicted"/>
<dbReference type="AlphaFoldDB" id="A0AAN9M5D2"/>
<evidence type="ECO:0000313" key="2">
    <source>
        <dbReference type="Proteomes" id="UP001374584"/>
    </source>
</evidence>